<dbReference type="GO" id="GO:0005886">
    <property type="term" value="C:plasma membrane"/>
    <property type="evidence" value="ECO:0007669"/>
    <property type="project" value="TreeGrafter"/>
</dbReference>
<comment type="subcellular location">
    <subcellularLocation>
        <location evidence="1">Membrane</location>
        <topology evidence="1">Multi-pass membrane protein</topology>
    </subcellularLocation>
</comment>
<dbReference type="RefSeq" id="WP_130019943.1">
    <property type="nucleotide sequence ID" value="NZ_SEWF01000006.1"/>
</dbReference>
<keyword evidence="5 7" id="KW-1133">Transmembrane helix</keyword>
<dbReference type="PANTHER" id="PTHR48090">
    <property type="entry name" value="UNDECAPRENYL-PHOSPHATE 4-DEOXY-4-FORMAMIDO-L-ARABINOSE TRANSFERASE-RELATED"/>
    <property type="match status" value="1"/>
</dbReference>
<accession>A0A4Q5M2T8</accession>
<evidence type="ECO:0000256" key="7">
    <source>
        <dbReference type="SAM" id="Phobius"/>
    </source>
</evidence>
<dbReference type="Gene3D" id="3.90.550.10">
    <property type="entry name" value="Spore Coat Polysaccharide Biosynthesis Protein SpsA, Chain A"/>
    <property type="match status" value="1"/>
</dbReference>
<organism evidence="9 10">
    <name type="scientific">Emticicia agri</name>
    <dbReference type="NCBI Taxonomy" id="2492393"/>
    <lineage>
        <taxon>Bacteria</taxon>
        <taxon>Pseudomonadati</taxon>
        <taxon>Bacteroidota</taxon>
        <taxon>Cytophagia</taxon>
        <taxon>Cytophagales</taxon>
        <taxon>Leadbetterellaceae</taxon>
        <taxon>Emticicia</taxon>
    </lineage>
</organism>
<evidence type="ECO:0000259" key="8">
    <source>
        <dbReference type="Pfam" id="PF00535"/>
    </source>
</evidence>
<evidence type="ECO:0000256" key="4">
    <source>
        <dbReference type="ARBA" id="ARBA00022692"/>
    </source>
</evidence>
<dbReference type="SUPFAM" id="SSF53448">
    <property type="entry name" value="Nucleotide-diphospho-sugar transferases"/>
    <property type="match status" value="1"/>
</dbReference>
<evidence type="ECO:0000256" key="5">
    <source>
        <dbReference type="ARBA" id="ARBA00022989"/>
    </source>
</evidence>
<dbReference type="PANTHER" id="PTHR48090:SF1">
    <property type="entry name" value="PROPHAGE BACTOPRENOL GLUCOSYL TRANSFERASE HOMOLOG"/>
    <property type="match status" value="1"/>
</dbReference>
<sequence>MDISRLKICILSAAYNENENVLVFYNAVKNVIDRLPYTFEFCFVNDGSTDGTLRIIRNLAQEDQSVKYLSFSRNFGQQVALKAGIDSIDADAIIMMDSDLQHPPAMIPVLIETWLQKRVNIVNTLREEDRDLSWFKKQSSQWFYKIINQLSNLSLEPGQADFRLIDRQVAQTLKNSKEQDVFLRGMIQWIGFKQINLPYQPHKRFSGESKYTLKKMIKLALAGITSFSVKPLHGAIYLGLMIAVASFLYLPYVLYSFFSGEAVDGWSSVIITIAFFGGLNLFILGIIGLYIGKILIQNKERPLYIVQEHNIYENSYSQF</sequence>
<feature type="transmembrane region" description="Helical" evidence="7">
    <location>
        <begin position="235"/>
        <end position="254"/>
    </location>
</feature>
<evidence type="ECO:0000313" key="10">
    <source>
        <dbReference type="Proteomes" id="UP000293162"/>
    </source>
</evidence>
<evidence type="ECO:0000256" key="3">
    <source>
        <dbReference type="ARBA" id="ARBA00022679"/>
    </source>
</evidence>
<keyword evidence="3 9" id="KW-0808">Transferase</keyword>
<protein>
    <submittedName>
        <fullName evidence="9">Glycosyltransferase</fullName>
    </submittedName>
</protein>
<keyword evidence="2" id="KW-0328">Glycosyltransferase</keyword>
<dbReference type="Pfam" id="PF00535">
    <property type="entry name" value="Glycos_transf_2"/>
    <property type="match status" value="1"/>
</dbReference>
<dbReference type="EMBL" id="SEWF01000006">
    <property type="protein sequence ID" value="RYU96608.1"/>
    <property type="molecule type" value="Genomic_DNA"/>
</dbReference>
<dbReference type="OrthoDB" id="9807778at2"/>
<dbReference type="InterPro" id="IPR001173">
    <property type="entry name" value="Glyco_trans_2-like"/>
</dbReference>
<feature type="transmembrane region" description="Helical" evidence="7">
    <location>
        <begin position="266"/>
        <end position="291"/>
    </location>
</feature>
<dbReference type="GO" id="GO:0016757">
    <property type="term" value="F:glycosyltransferase activity"/>
    <property type="evidence" value="ECO:0007669"/>
    <property type="project" value="UniProtKB-KW"/>
</dbReference>
<name>A0A4Q5M2T8_9BACT</name>
<dbReference type="InterPro" id="IPR050256">
    <property type="entry name" value="Glycosyltransferase_2"/>
</dbReference>
<keyword evidence="10" id="KW-1185">Reference proteome</keyword>
<dbReference type="InterPro" id="IPR029044">
    <property type="entry name" value="Nucleotide-diphossugar_trans"/>
</dbReference>
<evidence type="ECO:0000256" key="1">
    <source>
        <dbReference type="ARBA" id="ARBA00004141"/>
    </source>
</evidence>
<feature type="domain" description="Glycosyltransferase 2-like" evidence="8">
    <location>
        <begin position="10"/>
        <end position="171"/>
    </location>
</feature>
<comment type="caution">
    <text evidence="9">The sequence shown here is derived from an EMBL/GenBank/DDBJ whole genome shotgun (WGS) entry which is preliminary data.</text>
</comment>
<dbReference type="CDD" id="cd04187">
    <property type="entry name" value="DPM1_like_bac"/>
    <property type="match status" value="1"/>
</dbReference>
<evidence type="ECO:0000256" key="2">
    <source>
        <dbReference type="ARBA" id="ARBA00022676"/>
    </source>
</evidence>
<dbReference type="Proteomes" id="UP000293162">
    <property type="component" value="Unassembled WGS sequence"/>
</dbReference>
<gene>
    <name evidence="9" type="ORF">EWM59_05510</name>
</gene>
<proteinExistence type="predicted"/>
<evidence type="ECO:0000313" key="9">
    <source>
        <dbReference type="EMBL" id="RYU96608.1"/>
    </source>
</evidence>
<keyword evidence="6 7" id="KW-0472">Membrane</keyword>
<dbReference type="AlphaFoldDB" id="A0A4Q5M2T8"/>
<keyword evidence="4 7" id="KW-0812">Transmembrane</keyword>
<evidence type="ECO:0000256" key="6">
    <source>
        <dbReference type="ARBA" id="ARBA00023136"/>
    </source>
</evidence>
<reference evidence="9 10" key="1">
    <citation type="submission" date="2019-02" db="EMBL/GenBank/DDBJ databases">
        <title>Bacterial novel species Emticicia sp. 17J42-9 isolated from soil.</title>
        <authorList>
            <person name="Jung H.-Y."/>
        </authorList>
    </citation>
    <scope>NUCLEOTIDE SEQUENCE [LARGE SCALE GENOMIC DNA]</scope>
    <source>
        <strain evidence="9 10">17J42-9</strain>
    </source>
</reference>